<proteinExistence type="predicted"/>
<dbReference type="EMBL" id="KN881255">
    <property type="protein sequence ID" value="KIY60792.1"/>
    <property type="molecule type" value="Genomic_DNA"/>
</dbReference>
<evidence type="ECO:0000313" key="1">
    <source>
        <dbReference type="EMBL" id="KIY60792.1"/>
    </source>
</evidence>
<accession>A0A0D7ARF3</accession>
<organism evidence="1 2">
    <name type="scientific">Cylindrobasidium torrendii FP15055 ss-10</name>
    <dbReference type="NCBI Taxonomy" id="1314674"/>
    <lineage>
        <taxon>Eukaryota</taxon>
        <taxon>Fungi</taxon>
        <taxon>Dikarya</taxon>
        <taxon>Basidiomycota</taxon>
        <taxon>Agaricomycotina</taxon>
        <taxon>Agaricomycetes</taxon>
        <taxon>Agaricomycetidae</taxon>
        <taxon>Agaricales</taxon>
        <taxon>Marasmiineae</taxon>
        <taxon>Physalacriaceae</taxon>
        <taxon>Cylindrobasidium</taxon>
    </lineage>
</organism>
<dbReference type="AlphaFoldDB" id="A0A0D7ARF3"/>
<reference evidence="1 2" key="1">
    <citation type="journal article" date="2015" name="Fungal Genet. Biol.">
        <title>Evolution of novel wood decay mechanisms in Agaricales revealed by the genome sequences of Fistulina hepatica and Cylindrobasidium torrendii.</title>
        <authorList>
            <person name="Floudas D."/>
            <person name="Held B.W."/>
            <person name="Riley R."/>
            <person name="Nagy L.G."/>
            <person name="Koehler G."/>
            <person name="Ransdell A.S."/>
            <person name="Younus H."/>
            <person name="Chow J."/>
            <person name="Chiniquy J."/>
            <person name="Lipzen A."/>
            <person name="Tritt A."/>
            <person name="Sun H."/>
            <person name="Haridas S."/>
            <person name="LaButti K."/>
            <person name="Ohm R.A."/>
            <person name="Kues U."/>
            <person name="Blanchette R.A."/>
            <person name="Grigoriev I.V."/>
            <person name="Minto R.E."/>
            <person name="Hibbett D.S."/>
        </authorList>
    </citation>
    <scope>NUCLEOTIDE SEQUENCE [LARGE SCALE GENOMIC DNA]</scope>
    <source>
        <strain evidence="1 2">FP15055 ss-10</strain>
    </source>
</reference>
<dbReference type="OrthoDB" id="2688393at2759"/>
<sequence length="92" mass="10675">MDVDGESPPELADDDLYFPFASKLDWEVARWMVTEGIGHGSFNRLLKIEGVRERLGLSYNNTRGLHQHVDDIPRRAGRWHTKKITFPDRPNE</sequence>
<protein>
    <submittedName>
        <fullName evidence="1">Uncharacterized protein</fullName>
    </submittedName>
</protein>
<evidence type="ECO:0000313" key="2">
    <source>
        <dbReference type="Proteomes" id="UP000054007"/>
    </source>
</evidence>
<feature type="non-terminal residue" evidence="1">
    <location>
        <position position="92"/>
    </location>
</feature>
<dbReference type="Proteomes" id="UP000054007">
    <property type="component" value="Unassembled WGS sequence"/>
</dbReference>
<gene>
    <name evidence="1" type="ORF">CYLTODRAFT_363715</name>
</gene>
<name>A0A0D7ARF3_9AGAR</name>
<keyword evidence="2" id="KW-1185">Reference proteome</keyword>